<dbReference type="PANTHER" id="PTHR31600">
    <property type="entry name" value="TINY MACROCYSTS PROTEIN B-RELATED"/>
    <property type="match status" value="1"/>
</dbReference>
<evidence type="ECO:0000256" key="5">
    <source>
        <dbReference type="SAM" id="MobiDB-lite"/>
    </source>
</evidence>
<dbReference type="EMBL" id="CAJJDO010000068">
    <property type="protein sequence ID" value="CAD8177668.1"/>
    <property type="molecule type" value="Genomic_DNA"/>
</dbReference>
<sequence>MSIMNHKKSQIEKGTSQEMEYKFKISLFSVMHNIIQNNLCNTLIYCVLLSIENLQLMYYPIHPVIDFLWDNQGLYYFRIILRYFQFNYLIDQGITIFIILLYISFGVMVIIGLIFFISQYSLSQLKYQEQQSGMLIFSFKLLSLLLIILNTVLALPFYNIFLATIYCRSDSAAGADLGCYQGIHILHMIVAIIGIVLLIFFHFSTTLLYFDLNPKSKFPFNGYQSDAEYARMLFKFVIPFLIIFNAPGTYNSEMVVLFGVGDLILLFSRYNYPTGYNNFIHFYKITLEIIVLWINICVIITDFLDTGEPDDMGLLYLFVSIPCVVFGGLYAFKTILKESMTFSIKNLKNEEEAYNYLNTLLQLILDRKSPNTKIKLMGVLKLHYVSCTKTGCACKQLISQDHRQEEGTQENENWMKFLGSILDDLMADEKFKENAQFKIFYSYVCNDELKNKYNALHYMMKAEDTKNHTLRDEFCLFRFKQHIECEMQEDSEKAQDIDVNSIVFFQNQLVVLTNMIQKSAESHLEFWRELQEDYPNILKLQNIGMKVLQQIDLCEEGYQELIEINNNNLNLLEFYNAYLQLVVHDNEQHEQLSQQISQIKKTIYQRRQGGGQESKITESQETIIITMSGNVGSIGIVASCNNEIQKSLGYPASDLFEQNVSKIMPKIIGDQHNQLVENYLRTNNSNIIGLERFVLAQNSQQFLVPCKLMVKVLPNLDKGILLVGFLKPLEKLPGTHYMIYDAISQQILNFSESIKDLGIKIQNIIITSAQEQSKFSFGRVFKELGDILNNPVNQNDQSLKSLLYKLDGDVYSVETTMNVKQINDTLVQINHDSDNKKMGNSALDSEHLYLNSDYKKVKLELIEERFPLTDDGQPAGGFIREDIDQEKVNYGKSSIKQKLDESKHQIVQQQSIDEEDDQQKNPQSSVDDQEENKQTKDIRSALEQSKTPRQIIYLRYLSLILFLSTLTLSITKLVLSLQQSILVDEGVSAVRQAHRRHSLMADINLYCRYLHLTSFGYYDQSLEGAFKANISVLVDKLQVIQFDMIEFRIKVEGRSGQQIDDDQYDVLFLLSNNETKTYGNIFNDAVFAYITSASSFKKATLSQFNDSSNSNSVSKNLFYVVENGLGVLRNGSERIADKFYNFYYDQVDAQTINAVIILITALVIIVICEIIYVPIFMSIFNERKLLISYFGMITNDDIKYLIDQGDTFILDHITKFKSSDDIYQVDQPQQQNQVESSLNQDQSQDVIESPKQKIEMDQRKSLFDQTKQKHQRIYESQGGTHYLLIFSFIFIGSLLMIEYIVMYVLEDQSISDAKLIMDHYLYISRRASIIKFNILFTLESLVNNGQPRIYLDNDLNKYYNEKVYSNEQDLFKTLTYTYPSSFDDYFTFFNNVNFLNVCQHISWIQKLQLITQSFVFVDTIDNFTNYTFSTSELEQECNTVKEGILTKGLRDGIFLVSLRNNELLARFSNFSDSLDEFQIQELLRKYILPTFWENNNIFQTCFYNFLDIRDQIQIYNFVGFVGFLLLIFLFLWISYIAKVQANIQQSMRMLTLIPDDLIDKYTKLKEAIEFHVLVLLFKRLLCISNNQTRNSQSQYFLFTQETHNGILEEGLQIIYQIKNSKFGIKGNTTSFSKVKRYEIVIHSIGRIYIKCQQTKTDRFVKKVKNNITTPSPQHSKGHNHEVHKIPGRLYKGTLLKNLENTTNSFEKSYILDSKKEFGYSSISPKSTKKDHSSEQFRQKHKQISNTDQVVTPYKELKQQLMIRRSTLNNINSTITLKKTTQNVVDEKLEGMKLECLLIKPCPNNINNLVMIQFENVLGYDESSFFGLQPDFIGSKQHEEYLVLRDHYFQRASSTSSFYIHKNIKELFNSISRVYQIGIYTLNYQQLLKDLINEKKLKINGAFQITDYKIDTFVIDITNVLTNLKIKNPQLLIFIQPFKLLNQQEFFTPNHTKIPYYDYYGQRFFIPFTKSIHPNQYRLLALSSLQMQSLFKNGEQNNGFQQINYFIEQFTLALQSESNFTQFLSKSQNKIRSINQSSYFRQIKQRLLQQVYFIDTLKLNQDKYDDIKLKQKEINDKLSFKIENTKQMEILYNDILYRNKDIIEKLKNFKFNPTNNLSQLHSELQQQLIRLNYCEMFVDSCYYLPF</sequence>
<feature type="transmembrane region" description="Helical" evidence="6">
    <location>
        <begin position="141"/>
        <end position="165"/>
    </location>
</feature>
<keyword evidence="4" id="KW-0067">ATP-binding</keyword>
<dbReference type="InterPro" id="IPR057352">
    <property type="entry name" value="TPR_TmcB/C"/>
</dbReference>
<feature type="transmembrane region" description="Helical" evidence="6">
    <location>
        <begin position="953"/>
        <end position="975"/>
    </location>
</feature>
<keyword evidence="9" id="KW-1185">Reference proteome</keyword>
<dbReference type="OrthoDB" id="312072at2759"/>
<feature type="transmembrane region" description="Helical" evidence="6">
    <location>
        <begin position="94"/>
        <end position="120"/>
    </location>
</feature>
<feature type="transmembrane region" description="Helical" evidence="6">
    <location>
        <begin position="1282"/>
        <end position="1305"/>
    </location>
</feature>
<feature type="transmembrane region" description="Helical" evidence="6">
    <location>
        <begin position="1514"/>
        <end position="1537"/>
    </location>
</feature>
<evidence type="ECO:0000259" key="7">
    <source>
        <dbReference type="Pfam" id="PF25474"/>
    </source>
</evidence>
<evidence type="ECO:0000313" key="9">
    <source>
        <dbReference type="Proteomes" id="UP000689195"/>
    </source>
</evidence>
<dbReference type="InterPro" id="IPR052994">
    <property type="entry name" value="Tiny_macrocysts_regulators"/>
</dbReference>
<feature type="transmembrane region" description="Helical" evidence="6">
    <location>
        <begin position="313"/>
        <end position="332"/>
    </location>
</feature>
<gene>
    <name evidence="8" type="ORF">PPENT_87.1.T0680023</name>
</gene>
<keyword evidence="3" id="KW-0418">Kinase</keyword>
<name>A0A8S1VIF3_9CILI</name>
<keyword evidence="2" id="KW-0547">Nucleotide-binding</keyword>
<feature type="region of interest" description="Disordered" evidence="5">
    <location>
        <begin position="1721"/>
        <end position="1744"/>
    </location>
</feature>
<keyword evidence="6" id="KW-1133">Transmembrane helix</keyword>
<evidence type="ECO:0000313" key="8">
    <source>
        <dbReference type="EMBL" id="CAD8177668.1"/>
    </source>
</evidence>
<dbReference type="GO" id="GO:0005524">
    <property type="term" value="F:ATP binding"/>
    <property type="evidence" value="ECO:0007669"/>
    <property type="project" value="UniProtKB-KW"/>
</dbReference>
<dbReference type="PANTHER" id="PTHR31600:SF2">
    <property type="entry name" value="GAMETE ENRICHED GENE 10 PROTEIN-RELATED"/>
    <property type="match status" value="1"/>
</dbReference>
<keyword evidence="6" id="KW-0812">Transmembrane</keyword>
<evidence type="ECO:0000256" key="3">
    <source>
        <dbReference type="ARBA" id="ARBA00022777"/>
    </source>
</evidence>
<evidence type="ECO:0000256" key="2">
    <source>
        <dbReference type="ARBA" id="ARBA00022741"/>
    </source>
</evidence>
<evidence type="ECO:0000256" key="4">
    <source>
        <dbReference type="ARBA" id="ARBA00022840"/>
    </source>
</evidence>
<keyword evidence="6" id="KW-0472">Membrane</keyword>
<evidence type="ECO:0000256" key="1">
    <source>
        <dbReference type="ARBA" id="ARBA00022679"/>
    </source>
</evidence>
<feature type="region of interest" description="Disordered" evidence="5">
    <location>
        <begin position="894"/>
        <end position="941"/>
    </location>
</feature>
<feature type="transmembrane region" description="Helical" evidence="6">
    <location>
        <begin position="229"/>
        <end position="248"/>
    </location>
</feature>
<organism evidence="8 9">
    <name type="scientific">Paramecium pentaurelia</name>
    <dbReference type="NCBI Taxonomy" id="43138"/>
    <lineage>
        <taxon>Eukaryota</taxon>
        <taxon>Sar</taxon>
        <taxon>Alveolata</taxon>
        <taxon>Ciliophora</taxon>
        <taxon>Intramacronucleata</taxon>
        <taxon>Oligohymenophorea</taxon>
        <taxon>Peniculida</taxon>
        <taxon>Parameciidae</taxon>
        <taxon>Paramecium</taxon>
    </lineage>
</organism>
<reference evidence="8" key="1">
    <citation type="submission" date="2021-01" db="EMBL/GenBank/DDBJ databases">
        <authorList>
            <consortium name="Genoscope - CEA"/>
            <person name="William W."/>
        </authorList>
    </citation>
    <scope>NUCLEOTIDE SEQUENCE</scope>
</reference>
<feature type="domain" description="TmcB/TmcC TPR repeats" evidence="7">
    <location>
        <begin position="486"/>
        <end position="601"/>
    </location>
</feature>
<dbReference type="Proteomes" id="UP000689195">
    <property type="component" value="Unassembled WGS sequence"/>
</dbReference>
<accession>A0A8S1VIF3</accession>
<keyword evidence="1" id="KW-0808">Transferase</keyword>
<feature type="transmembrane region" description="Helical" evidence="6">
    <location>
        <begin position="1154"/>
        <end position="1180"/>
    </location>
</feature>
<dbReference type="GO" id="GO:0016301">
    <property type="term" value="F:kinase activity"/>
    <property type="evidence" value="ECO:0007669"/>
    <property type="project" value="UniProtKB-KW"/>
</dbReference>
<feature type="transmembrane region" description="Helical" evidence="6">
    <location>
        <begin position="282"/>
        <end position="301"/>
    </location>
</feature>
<evidence type="ECO:0000256" key="6">
    <source>
        <dbReference type="SAM" id="Phobius"/>
    </source>
</evidence>
<feature type="compositionally biased region" description="Basic and acidic residues" evidence="5">
    <location>
        <begin position="931"/>
        <end position="940"/>
    </location>
</feature>
<dbReference type="FunFam" id="3.30.450.20:FF:000060">
    <property type="entry name" value="Sensor protein FixL"/>
    <property type="match status" value="1"/>
</dbReference>
<proteinExistence type="predicted"/>
<feature type="transmembrane region" description="Helical" evidence="6">
    <location>
        <begin position="42"/>
        <end position="61"/>
    </location>
</feature>
<feature type="transmembrane region" description="Helical" evidence="6">
    <location>
        <begin position="185"/>
        <end position="209"/>
    </location>
</feature>
<comment type="caution">
    <text evidence="8">The sequence shown here is derived from an EMBL/GenBank/DDBJ whole genome shotgun (WGS) entry which is preliminary data.</text>
</comment>
<dbReference type="Pfam" id="PF25474">
    <property type="entry name" value="TPR_TmcB"/>
    <property type="match status" value="1"/>
</dbReference>
<protein>
    <recommendedName>
        <fullName evidence="7">TmcB/TmcC TPR repeats domain-containing protein</fullName>
    </recommendedName>
</protein>
<feature type="compositionally biased region" description="Basic and acidic residues" evidence="5">
    <location>
        <begin position="1727"/>
        <end position="1737"/>
    </location>
</feature>